<reference evidence="3" key="6">
    <citation type="submission" date="2019-09" db="EMBL/GenBank/DDBJ databases">
        <authorList>
            <consortium name="NCBI Pathogen Detection Project"/>
        </authorList>
    </citation>
    <scope>NUCLEOTIDE SEQUENCE</scope>
    <source>
        <strain evidence="3">EC00605</strain>
    </source>
</reference>
<evidence type="ECO:0000313" key="17">
    <source>
        <dbReference type="Proteomes" id="UP000514754"/>
    </source>
</evidence>
<name>A0A066QUF4_ECOLX</name>
<reference evidence="10 12" key="4">
    <citation type="submission" date="2018-06" db="EMBL/GenBank/DDBJ databases">
        <authorList>
            <consortium name="Pathogen Informatics"/>
            <person name="Doyle S."/>
        </authorList>
    </citation>
    <scope>NUCLEOTIDE SEQUENCE [LARGE SCALE GENOMIC DNA]</scope>
    <source>
        <strain evidence="10 12">NCTC10279</strain>
    </source>
</reference>
<evidence type="ECO:0000313" key="7">
    <source>
        <dbReference type="EMBL" id="QMP43543.1"/>
    </source>
</evidence>
<dbReference type="EMBL" id="CP024092">
    <property type="protein sequence ID" value="ATP26417.1"/>
    <property type="molecule type" value="Genomic_DNA"/>
</dbReference>
<evidence type="ECO:0000313" key="3">
    <source>
        <dbReference type="EMBL" id="HAJ0994773.1"/>
    </source>
</evidence>
<dbReference type="RefSeq" id="WP_001290574.1">
    <property type="nucleotide sequence ID" value="NZ_AP022098.1"/>
</dbReference>
<reference evidence="8 13" key="5">
    <citation type="submission" date="2018-11" db="EMBL/GenBank/DDBJ databases">
        <title>Enterobacteriaceae from Patient.</title>
        <authorList>
            <person name="Shen C."/>
            <person name="Yang Y."/>
            <person name="Tian G."/>
        </authorList>
    </citation>
    <scope>NUCLEOTIDE SEQUENCE [LARGE SCALE GENOMIC DNA]</scope>
    <source>
        <strain evidence="8 13">GBGD28</strain>
    </source>
</reference>
<gene>
    <name evidence="9" type="ORF">CIG67_04895</name>
    <name evidence="4" type="ORF">CQ842_17615</name>
    <name evidence="2" type="ORF">CQ842_23955</name>
    <name evidence="8" type="ORF">EIA08_13485</name>
    <name evidence="5" type="ORF">G5603_13090</name>
    <name evidence="3" type="ORF">HL601_04010</name>
    <name evidence="7" type="ORF">HVW04_01110</name>
    <name evidence="6" type="ORF">HVW43_01425</name>
    <name evidence="10" type="ORF">NCTC10279_00170</name>
</gene>
<dbReference type="EMBL" id="JACCJF010000020">
    <property type="protein sequence ID" value="MBZ4694840.1"/>
    <property type="molecule type" value="Genomic_DNA"/>
</dbReference>
<evidence type="ECO:0000313" key="2">
    <source>
        <dbReference type="EMBL" id="ATP26417.1"/>
    </source>
</evidence>
<dbReference type="Proteomes" id="UP000225264">
    <property type="component" value="Unassembled WGS sequence"/>
</dbReference>
<dbReference type="InterPro" id="IPR053136">
    <property type="entry name" value="UTP_pyrophosphatase-like"/>
</dbReference>
<evidence type="ECO:0000313" key="14">
    <source>
        <dbReference type="Proteomes" id="UP000288459"/>
    </source>
</evidence>
<accession>A0A066QUF4</accession>
<dbReference type="EMBL" id="JAAJRI010000008">
    <property type="protein sequence ID" value="NGE89122.1"/>
    <property type="molecule type" value="Genomic_DNA"/>
</dbReference>
<reference evidence="16 17" key="9">
    <citation type="submission" date="2020-06" db="EMBL/GenBank/DDBJ databases">
        <title>REHAB project genomes.</title>
        <authorList>
            <person name="Shaw L.P."/>
        </authorList>
    </citation>
    <scope>NUCLEOTIDE SEQUENCE [LARGE SCALE GENOMIC DNA]</scope>
    <source>
        <strain evidence="7 16">RHB07-C04</strain>
        <strain evidence="6 17">RHB10-C12</strain>
    </source>
</reference>
<proteinExistence type="predicted"/>
<evidence type="ECO:0000313" key="11">
    <source>
        <dbReference type="Proteomes" id="UP000225264"/>
    </source>
</evidence>
<organism evidence="8 13">
    <name type="scientific">Escherichia coli</name>
    <dbReference type="NCBI Taxonomy" id="562"/>
    <lineage>
        <taxon>Bacteria</taxon>
        <taxon>Pseudomonadati</taxon>
        <taxon>Pseudomonadota</taxon>
        <taxon>Gammaproteobacteria</taxon>
        <taxon>Enterobacterales</taxon>
        <taxon>Enterobacteriaceae</taxon>
        <taxon>Escherichia</taxon>
    </lineage>
</organism>
<keyword evidence="10" id="KW-0378">Hydrolase</keyword>
<dbReference type="EMBL" id="CP057906">
    <property type="protein sequence ID" value="QMO39029.1"/>
    <property type="molecule type" value="Genomic_DNA"/>
</dbReference>
<feature type="domain" description="YgjP-like metallopeptidase" evidence="1">
    <location>
        <begin position="35"/>
        <end position="241"/>
    </location>
</feature>
<dbReference type="InterPro" id="IPR002725">
    <property type="entry name" value="YgjP-like_metallopeptidase"/>
</dbReference>
<reference evidence="5 15" key="7">
    <citation type="submission" date="2020-02" db="EMBL/GenBank/DDBJ databases">
        <title>WGS of Carbapenem-Resistant Enterobacteriaceae.</title>
        <authorList>
            <person name="Tokajian S."/>
            <person name="El Chaar M."/>
            <person name="El Khoury M."/>
        </authorList>
    </citation>
    <scope>NUCLEOTIDE SEQUENCE [LARGE SCALE GENOMIC DNA]</scope>
    <source>
        <strain evidence="5 15">ECM_75</strain>
    </source>
</reference>
<dbReference type="EMBL" id="RQTU01000011">
    <property type="protein sequence ID" value="RRD75060.1"/>
    <property type="molecule type" value="Genomic_DNA"/>
</dbReference>
<dbReference type="PANTHER" id="PTHR30399">
    <property type="entry name" value="UNCHARACTERIZED PROTEIN YGJP"/>
    <property type="match status" value="1"/>
</dbReference>
<dbReference type="Proteomes" id="UP000472856">
    <property type="component" value="Unassembled WGS sequence"/>
</dbReference>
<evidence type="ECO:0000259" key="1">
    <source>
        <dbReference type="Pfam" id="PF01863"/>
    </source>
</evidence>
<dbReference type="Proteomes" id="UP000514715">
    <property type="component" value="Chromosome"/>
</dbReference>
<dbReference type="EMBL" id="DABGZR010000003">
    <property type="protein sequence ID" value="HAJ0994773.1"/>
    <property type="molecule type" value="Genomic_DNA"/>
</dbReference>
<reference evidence="2 11" key="2">
    <citation type="submission" date="2017-10" db="EMBL/GenBank/DDBJ databases">
        <title>Genome and in vitro analysis of Escherichia coli resistant to antibiotic.</title>
        <authorList>
            <person name="Pereira U.P."/>
            <person name="Facimoto C.T."/>
            <person name="Campos P.A."/>
            <person name="Araujo B.F."/>
            <person name="Royer S."/>
            <person name="Goncalves I.R."/>
            <person name="Ferreira M.L."/>
            <person name="Gontijo P."/>
            <person name="Ribas R.M."/>
        </authorList>
    </citation>
    <scope>NUCLEOTIDE SEQUENCE [LARGE SCALE GENOMIC DNA]</scope>
    <source>
        <strain evidence="2 11">UFU_EC98</strain>
    </source>
</reference>
<evidence type="ECO:0000313" key="16">
    <source>
        <dbReference type="Proteomes" id="UP000514715"/>
    </source>
</evidence>
<dbReference type="Proteomes" id="UP000514754">
    <property type="component" value="Chromosome"/>
</dbReference>
<reference evidence="3" key="3">
    <citation type="journal article" date="2018" name="Genome Biol.">
        <title>SKESA: strategic k-mer extension for scrupulous assemblies.</title>
        <authorList>
            <person name="Souvorov A."/>
            <person name="Agarwala R."/>
            <person name="Lipman D.J."/>
        </authorList>
    </citation>
    <scope>NUCLEOTIDE SEQUENCE [LARGE SCALE GENOMIC DNA]</scope>
    <source>
        <strain evidence="3">EC00605</strain>
    </source>
</reference>
<dbReference type="EMBL" id="UASG01000003">
    <property type="protein sequence ID" value="SPX28001.1"/>
    <property type="molecule type" value="Genomic_DNA"/>
</dbReference>
<dbReference type="CDD" id="cd07344">
    <property type="entry name" value="M48_yhfN_like"/>
    <property type="match status" value="1"/>
</dbReference>
<dbReference type="Proteomes" id="UP000288459">
    <property type="component" value="Unassembled WGS sequence"/>
</dbReference>
<dbReference type="Gene3D" id="3.30.2010.10">
    <property type="entry name" value="Metalloproteases ('zincins'), catalytic domain"/>
    <property type="match status" value="1"/>
</dbReference>
<evidence type="ECO:0000313" key="4">
    <source>
        <dbReference type="EMBL" id="MBZ4694840.1"/>
    </source>
</evidence>
<evidence type="ECO:0000313" key="15">
    <source>
        <dbReference type="Proteomes" id="UP000472856"/>
    </source>
</evidence>
<reference evidence="4 11" key="8">
    <citation type="submission" date="2020-06" db="EMBL/GenBank/DDBJ databases">
        <title>Genomic analysis of Escherichia coli Ec98 resistant to antibiotic.</title>
        <authorList>
            <person name="Campos L."/>
        </authorList>
    </citation>
    <scope>NUCLEOTIDE SEQUENCE [LARGE SCALE GENOMIC DNA]</scope>
    <source>
        <strain evidence="4 11">UFU_EC98</strain>
    </source>
</reference>
<evidence type="ECO:0000313" key="6">
    <source>
        <dbReference type="EMBL" id="QMO39029.1"/>
    </source>
</evidence>
<dbReference type="Proteomes" id="UP000250385">
    <property type="component" value="Unassembled WGS sequence"/>
</dbReference>
<evidence type="ECO:0000313" key="12">
    <source>
        <dbReference type="Proteomes" id="UP000250385"/>
    </source>
</evidence>
<evidence type="ECO:0000313" key="5">
    <source>
        <dbReference type="EMBL" id="NGE89122.1"/>
    </source>
</evidence>
<evidence type="ECO:0000313" key="13">
    <source>
        <dbReference type="Proteomes" id="UP000271008"/>
    </source>
</evidence>
<dbReference type="Proteomes" id="UP000271008">
    <property type="component" value="Unassembled WGS sequence"/>
</dbReference>
<evidence type="ECO:0000313" key="10">
    <source>
        <dbReference type="EMBL" id="SPX28001.1"/>
    </source>
</evidence>
<dbReference type="AlphaFoldDB" id="A0A066QUF4"/>
<protein>
    <submittedName>
        <fullName evidence="10">Hydrolase</fullName>
    </submittedName>
    <submittedName>
        <fullName evidence="3">M48 family metallopeptidase</fullName>
    </submittedName>
    <submittedName>
        <fullName evidence="8">M48 family peptidase</fullName>
    </submittedName>
</protein>
<dbReference type="PANTHER" id="PTHR30399:SF1">
    <property type="entry name" value="UTP PYROPHOSPHATASE"/>
    <property type="match status" value="1"/>
</dbReference>
<dbReference type="GO" id="GO:0016787">
    <property type="term" value="F:hydrolase activity"/>
    <property type="evidence" value="ECO:0007669"/>
    <property type="project" value="UniProtKB-KW"/>
</dbReference>
<evidence type="ECO:0000313" key="8">
    <source>
        <dbReference type="EMBL" id="RRD75060.1"/>
    </source>
</evidence>
<evidence type="ECO:0000313" key="9">
    <source>
        <dbReference type="EMBL" id="RVE15605.1"/>
    </source>
</evidence>
<dbReference type="EMBL" id="CP057975">
    <property type="protein sequence ID" value="QMP43543.1"/>
    <property type="molecule type" value="Genomic_DNA"/>
</dbReference>
<sequence length="251" mass="29279">MSEKESPSMKALRIVYGDEVIVVQCVPRQVVKGRVLIKVYPDCRVVASVPPETPEHEVLSALKKRGRWIYQQLRDFREQQTHIVPRQYVSGESHYYLGKQYQLKVTEDATVPQRVKMLRGRLEVTVRHKSAEKIKALLAEWYRERARDVFQRRLDLLIPQTLWVSERPPIRLRAMQTQWGNCSAKGCLTLNPWLVKASSECIDYVLLHELCHVAEHNHSEEFYRLMGQVMPGWEKVKKRLDGMAGMLLADM</sequence>
<reference evidence="9 14" key="1">
    <citation type="submission" date="2017-08" db="EMBL/GenBank/DDBJ databases">
        <title>Sequencing of Escherichia coli CCPM 6219.</title>
        <authorList>
            <person name="Liu S.-L."/>
            <person name="Zhou Y.-J."/>
            <person name="Zhao M.-F."/>
        </authorList>
    </citation>
    <scope>NUCLEOTIDE SEQUENCE [LARGE SCALE GENOMIC DNA]</scope>
    <source>
        <strain evidence="9 14">CCPM 6219</strain>
    </source>
</reference>
<dbReference type="EMBL" id="NPIM01000089">
    <property type="protein sequence ID" value="RVE15605.1"/>
    <property type="molecule type" value="Genomic_DNA"/>
</dbReference>
<dbReference type="Pfam" id="PF01863">
    <property type="entry name" value="YgjP-like"/>
    <property type="match status" value="1"/>
</dbReference>